<comment type="caution">
    <text evidence="1">The sequence shown here is derived from an EMBL/GenBank/DDBJ whole genome shotgun (WGS) entry which is preliminary data.</text>
</comment>
<name>A0A7C1P5N6_UNCC3</name>
<dbReference type="AlphaFoldDB" id="A0A7C1P5N6"/>
<organism evidence="1">
    <name type="scientific">candidate division CPR3 bacterium</name>
    <dbReference type="NCBI Taxonomy" id="2268181"/>
    <lineage>
        <taxon>Bacteria</taxon>
        <taxon>Bacteria division CPR3</taxon>
    </lineage>
</organism>
<proteinExistence type="predicted"/>
<dbReference type="EMBL" id="DRHL01000088">
    <property type="protein sequence ID" value="HEB13651.1"/>
    <property type="molecule type" value="Genomic_DNA"/>
</dbReference>
<dbReference type="Proteomes" id="UP000885695">
    <property type="component" value="Unassembled WGS sequence"/>
</dbReference>
<sequence length="59" mass="6595">MDCEKCEIIWMDQDKGNKIKFCSLHAAARKLLQELKNAVGKVSFEGISRAKAAIVEAEK</sequence>
<evidence type="ECO:0000313" key="1">
    <source>
        <dbReference type="EMBL" id="HEB13651.1"/>
    </source>
</evidence>
<reference evidence="1" key="1">
    <citation type="journal article" date="2020" name="mSystems">
        <title>Genome- and Community-Level Interaction Insights into Carbon Utilization and Element Cycling Functions of Hydrothermarchaeota in Hydrothermal Sediment.</title>
        <authorList>
            <person name="Zhou Z."/>
            <person name="Liu Y."/>
            <person name="Xu W."/>
            <person name="Pan J."/>
            <person name="Luo Z.H."/>
            <person name="Li M."/>
        </authorList>
    </citation>
    <scope>NUCLEOTIDE SEQUENCE [LARGE SCALE GENOMIC DNA]</scope>
    <source>
        <strain evidence="1">HyVt-369</strain>
    </source>
</reference>
<protein>
    <submittedName>
        <fullName evidence="1">Uncharacterized protein</fullName>
    </submittedName>
</protein>
<accession>A0A7C1P5N6</accession>
<gene>
    <name evidence="1" type="ORF">ENI13_01580</name>
</gene>